<dbReference type="Gene3D" id="3.30.780.10">
    <property type="entry name" value="SUI1-like domain"/>
    <property type="match status" value="1"/>
</dbReference>
<dbReference type="PROSITE" id="PS50296">
    <property type="entry name" value="SUI1"/>
    <property type="match status" value="1"/>
</dbReference>
<dbReference type="Pfam" id="PF26291">
    <property type="entry name" value="SWIB_eIF2D"/>
    <property type="match status" value="1"/>
</dbReference>
<dbReference type="InterPro" id="IPR001950">
    <property type="entry name" value="SUI1"/>
</dbReference>
<feature type="region of interest" description="Disordered" evidence="2">
    <location>
        <begin position="194"/>
        <end position="227"/>
    </location>
</feature>
<dbReference type="Pfam" id="PF01253">
    <property type="entry name" value="SUI1"/>
    <property type="match status" value="1"/>
</dbReference>
<proteinExistence type="inferred from homology"/>
<dbReference type="STRING" id="90262.A0A1X2I7J0"/>
<evidence type="ECO:0000259" key="4">
    <source>
        <dbReference type="PROSITE" id="PS51925"/>
    </source>
</evidence>
<dbReference type="InterPro" id="IPR048248">
    <property type="entry name" value="PUA_eIF2d-like"/>
</dbReference>
<dbReference type="InterPro" id="IPR057429">
    <property type="entry name" value="WH_eIF2D"/>
</dbReference>
<organism evidence="5 6">
    <name type="scientific">Absidia repens</name>
    <dbReference type="NCBI Taxonomy" id="90262"/>
    <lineage>
        <taxon>Eukaryota</taxon>
        <taxon>Fungi</taxon>
        <taxon>Fungi incertae sedis</taxon>
        <taxon>Mucoromycota</taxon>
        <taxon>Mucoromycotina</taxon>
        <taxon>Mucoromycetes</taxon>
        <taxon>Mucorales</taxon>
        <taxon>Cunninghamellaceae</taxon>
        <taxon>Absidia</taxon>
    </lineage>
</organism>
<dbReference type="Pfam" id="PF17832">
    <property type="entry name" value="Pre-PUA"/>
    <property type="match status" value="1"/>
</dbReference>
<dbReference type="CDD" id="cd11608">
    <property type="entry name" value="eIF2D_C"/>
    <property type="match status" value="1"/>
</dbReference>
<dbReference type="Proteomes" id="UP000193560">
    <property type="component" value="Unassembled WGS sequence"/>
</dbReference>
<dbReference type="Pfam" id="PF25304">
    <property type="entry name" value="WHD_eIF2D"/>
    <property type="match status" value="1"/>
</dbReference>
<name>A0A1X2I7J0_9FUNG</name>
<sequence length="583" mass="65733">MFKKPVTSLKSFSNLRSSDRRRFQTETYDAYPELKTKCTEENTHLMPDTLQSAKFVSHIERPGVIYVANGKPIWFKLLDLPPIPTVYTLWQYPTILPTLYTWGPVVQKLMDGAVNGPDGSLPQVKKGELVAITIRGYKYPLAVGTMATSSADIKVRSGMKGKAVIILHVYNDFLWSMGDKSDPPELKDISDDEYVDEDEEKDEEDNQPSEQQDHSKPSTTDTPSMNYTTTEIDDLLKDSLYQGLLFKLTPEKTTTVLPLSVSSLYTAYILPSRPRRGGLEVDIKKSSWKKVQKFLKTMEKSGLLKLKEHRGETNVTSINWSHPSLQGVSPYKTVEKIMMEQQQQQQLAPAGSITSTTDQSNKNIDVSPSSVSGQIQVIDIYKPIGSSAVIFEAVKQDKNAMYSSIEVRQVLFDYIKMENLVDPKNQKFIIIDPILTDAILNKTEYQTIHKLGRDQILQRLLPKMQPFHMVTLPGKEPILRKGSPKTIEVIQEIRQGRKTVTKLTGMESFGLEIDDLCKELTKLCASSATHSQIHGTSPKTPLYEIMVQGPQMKNVSELLLRKGVPKKFIFVNDKTAKKGKGRK</sequence>
<dbReference type="InterPro" id="IPR003121">
    <property type="entry name" value="SWIB_MDM2_domain"/>
</dbReference>
<dbReference type="PANTHER" id="PTHR12217:SF4">
    <property type="entry name" value="EUKARYOTIC TRANSLATION INITIATION FACTOR 2D"/>
    <property type="match status" value="1"/>
</dbReference>
<dbReference type="InterPro" id="IPR036877">
    <property type="entry name" value="SUI1_dom_sf"/>
</dbReference>
<dbReference type="InterPro" id="IPR015947">
    <property type="entry name" value="PUA-like_sf"/>
</dbReference>
<dbReference type="Pfam" id="PF26292">
    <property type="entry name" value="PUA_elF2D"/>
    <property type="match status" value="1"/>
</dbReference>
<feature type="region of interest" description="Disordered" evidence="2">
    <location>
        <begin position="345"/>
        <end position="368"/>
    </location>
</feature>
<dbReference type="GO" id="GO:0001731">
    <property type="term" value="P:formation of translation preinitiation complex"/>
    <property type="evidence" value="ECO:0007669"/>
    <property type="project" value="InterPro"/>
</dbReference>
<evidence type="ECO:0000256" key="2">
    <source>
        <dbReference type="SAM" id="MobiDB-lite"/>
    </source>
</evidence>
<feature type="domain" description="DM2" evidence="4">
    <location>
        <begin position="379"/>
        <end position="463"/>
    </location>
</feature>
<evidence type="ECO:0000259" key="3">
    <source>
        <dbReference type="PROSITE" id="PS50296"/>
    </source>
</evidence>
<evidence type="ECO:0000313" key="5">
    <source>
        <dbReference type="EMBL" id="ORZ10863.1"/>
    </source>
</evidence>
<comment type="caution">
    <text evidence="5">The sequence shown here is derived from an EMBL/GenBank/DDBJ whole genome shotgun (WGS) entry which is preliminary data.</text>
</comment>
<evidence type="ECO:0000313" key="6">
    <source>
        <dbReference type="Proteomes" id="UP000193560"/>
    </source>
</evidence>
<dbReference type="InterPro" id="IPR058886">
    <property type="entry name" value="SWIB_eIF2D"/>
</dbReference>
<protein>
    <recommendedName>
        <fullName evidence="7">SUI1 domain-containing protein</fullName>
    </recommendedName>
</protein>
<dbReference type="Gene3D" id="1.10.245.10">
    <property type="entry name" value="SWIB/MDM2 domain"/>
    <property type="match status" value="1"/>
</dbReference>
<comment type="similarity">
    <text evidence="1">Belongs to the eIF2D family.</text>
</comment>
<dbReference type="PROSITE" id="PS51925">
    <property type="entry name" value="SWIB_MDM2"/>
    <property type="match status" value="1"/>
</dbReference>
<dbReference type="CDD" id="cd21156">
    <property type="entry name" value="PUA_eIF2d-like"/>
    <property type="match status" value="1"/>
</dbReference>
<feature type="domain" description="SUI1" evidence="3">
    <location>
        <begin position="487"/>
        <end position="563"/>
    </location>
</feature>
<accession>A0A1X2I7J0</accession>
<dbReference type="SUPFAM" id="SSF55159">
    <property type="entry name" value="eIF1-like"/>
    <property type="match status" value="1"/>
</dbReference>
<evidence type="ECO:0000256" key="1">
    <source>
        <dbReference type="ARBA" id="ARBA00010359"/>
    </source>
</evidence>
<dbReference type="InterPro" id="IPR036885">
    <property type="entry name" value="SWIB_MDM2_dom_sf"/>
</dbReference>
<gene>
    <name evidence="5" type="ORF">BCR42DRAFT_333177</name>
</gene>
<dbReference type="OrthoDB" id="199771at2759"/>
<feature type="compositionally biased region" description="Acidic residues" evidence="2">
    <location>
        <begin position="194"/>
        <end position="207"/>
    </location>
</feature>
<feature type="compositionally biased region" description="Polar residues" evidence="2">
    <location>
        <begin position="217"/>
        <end position="227"/>
    </location>
</feature>
<dbReference type="PROSITE" id="PS50890">
    <property type="entry name" value="PUA"/>
    <property type="match status" value="1"/>
</dbReference>
<dbReference type="GO" id="GO:0003743">
    <property type="term" value="F:translation initiation factor activity"/>
    <property type="evidence" value="ECO:0007669"/>
    <property type="project" value="InterPro"/>
</dbReference>
<dbReference type="InterPro" id="IPR039759">
    <property type="entry name" value="eIF2D_SUI1"/>
</dbReference>
<evidence type="ECO:0008006" key="7">
    <source>
        <dbReference type="Google" id="ProtNLM"/>
    </source>
</evidence>
<reference evidence="5 6" key="1">
    <citation type="submission" date="2016-07" db="EMBL/GenBank/DDBJ databases">
        <title>Pervasive Adenine N6-methylation of Active Genes in Fungi.</title>
        <authorList>
            <consortium name="DOE Joint Genome Institute"/>
            <person name="Mondo S.J."/>
            <person name="Dannebaum R.O."/>
            <person name="Kuo R.C."/>
            <person name="Labutti K."/>
            <person name="Haridas S."/>
            <person name="Kuo A."/>
            <person name="Salamov A."/>
            <person name="Ahrendt S.R."/>
            <person name="Lipzen A."/>
            <person name="Sullivan W."/>
            <person name="Andreopoulos W.B."/>
            <person name="Clum A."/>
            <person name="Lindquist E."/>
            <person name="Daum C."/>
            <person name="Ramamoorthy G.K."/>
            <person name="Gryganskyi A."/>
            <person name="Culley D."/>
            <person name="Magnuson J.K."/>
            <person name="James T.Y."/>
            <person name="O'Malley M.A."/>
            <person name="Stajich J.E."/>
            <person name="Spatafora J.W."/>
            <person name="Visel A."/>
            <person name="Grigoriev I.V."/>
        </authorList>
    </citation>
    <scope>NUCLEOTIDE SEQUENCE [LARGE SCALE GENOMIC DNA]</scope>
    <source>
        <strain evidence="5 6">NRRL 1336</strain>
    </source>
</reference>
<dbReference type="AlphaFoldDB" id="A0A1X2I7J0"/>
<keyword evidence="6" id="KW-1185">Reference proteome</keyword>
<dbReference type="PANTHER" id="PTHR12217">
    <property type="entry name" value="EUKARYOTIC TRANSLATION INITIATION FACTOR 2D"/>
    <property type="match status" value="1"/>
</dbReference>
<dbReference type="InterPro" id="IPR039757">
    <property type="entry name" value="EIF2D"/>
</dbReference>
<dbReference type="Gene3D" id="3.10.400.20">
    <property type="match status" value="1"/>
</dbReference>
<dbReference type="FunFam" id="3.30.780.10:FF:000008">
    <property type="entry name" value="eukaryotic translation initiation factor 2D"/>
    <property type="match status" value="1"/>
</dbReference>
<dbReference type="SUPFAM" id="SSF88697">
    <property type="entry name" value="PUA domain-like"/>
    <property type="match status" value="1"/>
</dbReference>
<dbReference type="SUPFAM" id="SSF47592">
    <property type="entry name" value="SWIB/MDM2 domain"/>
    <property type="match status" value="1"/>
</dbReference>
<feature type="compositionally biased region" description="Polar residues" evidence="2">
    <location>
        <begin position="352"/>
        <end position="368"/>
    </location>
</feature>
<dbReference type="EMBL" id="MCGE01000023">
    <property type="protein sequence ID" value="ORZ10863.1"/>
    <property type="molecule type" value="Genomic_DNA"/>
</dbReference>
<dbReference type="InterPro" id="IPR041366">
    <property type="entry name" value="Pre-PUA"/>
</dbReference>